<organism evidence="9 10">
    <name type="scientific">Stylophora pistillata</name>
    <name type="common">Smooth cauliflower coral</name>
    <dbReference type="NCBI Taxonomy" id="50429"/>
    <lineage>
        <taxon>Eukaryota</taxon>
        <taxon>Metazoa</taxon>
        <taxon>Cnidaria</taxon>
        <taxon>Anthozoa</taxon>
        <taxon>Hexacorallia</taxon>
        <taxon>Scleractinia</taxon>
        <taxon>Astrocoeniina</taxon>
        <taxon>Pocilloporidae</taxon>
        <taxon>Stylophora</taxon>
    </lineage>
</organism>
<name>A0A2B4REQ3_STYPI</name>
<keyword evidence="7" id="KW-0539">Nucleus</keyword>
<dbReference type="Pfam" id="PF13359">
    <property type="entry name" value="DDE_Tnp_4"/>
    <property type="match status" value="1"/>
</dbReference>
<dbReference type="GO" id="GO:0005634">
    <property type="term" value="C:nucleus"/>
    <property type="evidence" value="ECO:0007669"/>
    <property type="project" value="UniProtKB-SubCell"/>
</dbReference>
<dbReference type="GO" id="GO:0046872">
    <property type="term" value="F:metal ion binding"/>
    <property type="evidence" value="ECO:0007669"/>
    <property type="project" value="UniProtKB-KW"/>
</dbReference>
<sequence length="499" mass="57575">MVMRLDINMTNPSKDLTGLKEGIQNACWDYLRIIAHYQLYPTVLLNNTAFRFKELPESQVKNYLDLLKREHDFEPKILLRKSDDIPESHQNALSVISDVGCSLSILGLFLTILTITLSREMEFETEASQPAVMSAIVITKSDRNERGHDKLRNGNWWTNGYQNWDEESFKKRLRVSRDTFEFILSEIKDLIVKEPTRMKPHPTPPATQLALCLYRLAHGCTFLTVGDLFGVAESTAHIIFQDVCKAIVGCLYDRFVYLPRNLQEWSQELENFLGNWEFPCVGAWDGFHVYVSTKLKNFYSYKKRYSVTNMGFIGYNKRFMWAAVGAPGSTHDSRLLRSCGIYSDIESGHVLPNRSLNLDPHGEIPFTTVGDSAFPNHSWLLKPYKDGTRVPKQRYFNRRLCSARVVSEHAYGMLKGRWRILYKKTECHLDNISLIIMTCIALHNLCIHRSDPCNPRWRLQVNELNLIRNGDAQADDGNTTREAVANWLWDIREERNAAP</sequence>
<dbReference type="OrthoDB" id="2668416at2759"/>
<dbReference type="EMBL" id="LSMT01000576">
    <property type="protein sequence ID" value="PFX16101.1"/>
    <property type="molecule type" value="Genomic_DNA"/>
</dbReference>
<dbReference type="PANTHER" id="PTHR22930:SF85">
    <property type="entry name" value="GH03217P-RELATED"/>
    <property type="match status" value="1"/>
</dbReference>
<gene>
    <name evidence="9" type="primary">Harbi1</name>
    <name evidence="9" type="ORF">AWC38_SpisGene19646</name>
</gene>
<evidence type="ECO:0000256" key="5">
    <source>
        <dbReference type="ARBA" id="ARBA00022723"/>
    </source>
</evidence>
<dbReference type="GO" id="GO:0004518">
    <property type="term" value="F:nuclease activity"/>
    <property type="evidence" value="ECO:0007669"/>
    <property type="project" value="UniProtKB-KW"/>
</dbReference>
<dbReference type="AlphaFoldDB" id="A0A2B4REQ3"/>
<evidence type="ECO:0000313" key="10">
    <source>
        <dbReference type="Proteomes" id="UP000225706"/>
    </source>
</evidence>
<dbReference type="InterPro" id="IPR027806">
    <property type="entry name" value="HARBI1_dom"/>
</dbReference>
<dbReference type="Proteomes" id="UP000225706">
    <property type="component" value="Unassembled WGS sequence"/>
</dbReference>
<dbReference type="InterPro" id="IPR045249">
    <property type="entry name" value="HARBI1-like"/>
</dbReference>
<accession>A0A2B4REQ3</accession>
<evidence type="ECO:0000256" key="4">
    <source>
        <dbReference type="ARBA" id="ARBA00022722"/>
    </source>
</evidence>
<evidence type="ECO:0000313" key="9">
    <source>
        <dbReference type="EMBL" id="PFX16101.1"/>
    </source>
</evidence>
<protein>
    <submittedName>
        <fullName evidence="9">Putative nuclease HARBI1</fullName>
    </submittedName>
</protein>
<evidence type="ECO:0000256" key="3">
    <source>
        <dbReference type="ARBA" id="ARBA00006958"/>
    </source>
</evidence>
<keyword evidence="5" id="KW-0479">Metal-binding</keyword>
<keyword evidence="4" id="KW-0540">Nuclease</keyword>
<evidence type="ECO:0000256" key="1">
    <source>
        <dbReference type="ARBA" id="ARBA00001968"/>
    </source>
</evidence>
<proteinExistence type="inferred from homology"/>
<comment type="subcellular location">
    <subcellularLocation>
        <location evidence="2">Nucleus</location>
    </subcellularLocation>
</comment>
<evidence type="ECO:0000256" key="2">
    <source>
        <dbReference type="ARBA" id="ARBA00004123"/>
    </source>
</evidence>
<keyword evidence="6" id="KW-0378">Hydrolase</keyword>
<feature type="domain" description="DDE Tnp4" evidence="8">
    <location>
        <begin position="285"/>
        <end position="444"/>
    </location>
</feature>
<evidence type="ECO:0000256" key="7">
    <source>
        <dbReference type="ARBA" id="ARBA00023242"/>
    </source>
</evidence>
<evidence type="ECO:0000259" key="8">
    <source>
        <dbReference type="Pfam" id="PF13359"/>
    </source>
</evidence>
<comment type="cofactor">
    <cofactor evidence="1">
        <name>a divalent metal cation</name>
        <dbReference type="ChEBI" id="CHEBI:60240"/>
    </cofactor>
</comment>
<comment type="similarity">
    <text evidence="3">Belongs to the HARBI1 family.</text>
</comment>
<dbReference type="PANTHER" id="PTHR22930">
    <property type="match status" value="1"/>
</dbReference>
<reference evidence="10" key="1">
    <citation type="journal article" date="2017" name="bioRxiv">
        <title>Comparative analysis of the genomes of Stylophora pistillata and Acropora digitifera provides evidence for extensive differences between species of corals.</title>
        <authorList>
            <person name="Voolstra C.R."/>
            <person name="Li Y."/>
            <person name="Liew Y.J."/>
            <person name="Baumgarten S."/>
            <person name="Zoccola D."/>
            <person name="Flot J.-F."/>
            <person name="Tambutte S."/>
            <person name="Allemand D."/>
            <person name="Aranda M."/>
        </authorList>
    </citation>
    <scope>NUCLEOTIDE SEQUENCE [LARGE SCALE GENOMIC DNA]</scope>
</reference>
<dbReference type="GO" id="GO:0016787">
    <property type="term" value="F:hydrolase activity"/>
    <property type="evidence" value="ECO:0007669"/>
    <property type="project" value="UniProtKB-KW"/>
</dbReference>
<keyword evidence="10" id="KW-1185">Reference proteome</keyword>
<comment type="caution">
    <text evidence="9">The sequence shown here is derived from an EMBL/GenBank/DDBJ whole genome shotgun (WGS) entry which is preliminary data.</text>
</comment>
<evidence type="ECO:0000256" key="6">
    <source>
        <dbReference type="ARBA" id="ARBA00022801"/>
    </source>
</evidence>